<gene>
    <name evidence="2" type="ORF">HF852_10075</name>
</gene>
<dbReference type="AlphaFoldDB" id="A0A0M2XR15"/>
<comment type="caution">
    <text evidence="2">The sequence shown here is derived from an EMBL/GenBank/DDBJ whole genome shotgun (WGS) entry which is preliminary data.</text>
</comment>
<dbReference type="Proteomes" id="UP000589552">
    <property type="component" value="Unassembled WGS sequence"/>
</dbReference>
<feature type="domain" description="Serine aminopeptidase S33" evidence="1">
    <location>
        <begin position="47"/>
        <end position="140"/>
    </location>
</feature>
<dbReference type="InterPro" id="IPR053145">
    <property type="entry name" value="AB_hydrolase_Est10"/>
</dbReference>
<evidence type="ECO:0000313" key="2">
    <source>
        <dbReference type="EMBL" id="NMF09937.1"/>
    </source>
</evidence>
<sequence length="257" mass="27413">MPSKNVTFTGSTGETLAATIDLPDGQPRAWALFAHCFTCNRKVPGAARTCRALAKQGIACLRFDFTGLGESGGSFADTTFLTNVDDLVAAYEFLAAEYTAPSLLIGHSLGGAAAILAGQRMPLVKAVATIGAPFDPAHSIFHFADAIGDIDAHGTQTLSIAGRDIPISREFLETLADIDPETYIHKLRRPLLLLHSPTDQTVGIDSAQKIFLVARYPKSLMSLDKADHLLVKKGAPQRAADLIRTWAEPYLPAAADA</sequence>
<dbReference type="OrthoDB" id="9789573at2"/>
<reference evidence="2 3" key="1">
    <citation type="submission" date="2020-04" db="EMBL/GenBank/DDBJ databases">
        <authorList>
            <person name="Hitch T.C.A."/>
            <person name="Wylensek D."/>
            <person name="Clavel T."/>
        </authorList>
    </citation>
    <scope>NUCLEOTIDE SEQUENCE [LARGE SCALE GENOMIC DNA]</scope>
    <source>
        <strain evidence="2 3">BL-383-APC-2I</strain>
    </source>
</reference>
<keyword evidence="2" id="KW-0378">Hydrolase</keyword>
<dbReference type="GeneID" id="95319972"/>
<organism evidence="2 3">
    <name type="scientific">Corynebacterium xerosis</name>
    <dbReference type="NCBI Taxonomy" id="1725"/>
    <lineage>
        <taxon>Bacteria</taxon>
        <taxon>Bacillati</taxon>
        <taxon>Actinomycetota</taxon>
        <taxon>Actinomycetes</taxon>
        <taxon>Mycobacteriales</taxon>
        <taxon>Corynebacteriaceae</taxon>
        <taxon>Corynebacterium</taxon>
    </lineage>
</organism>
<evidence type="ECO:0000313" key="3">
    <source>
        <dbReference type="Proteomes" id="UP000589552"/>
    </source>
</evidence>
<accession>A0A0M2XR15</accession>
<dbReference type="RefSeq" id="WP_046649874.1">
    <property type="nucleotide sequence ID" value="NZ_DYUU01000133.1"/>
</dbReference>
<name>A0A0M2XR15_9CORY</name>
<dbReference type="GO" id="GO:0052689">
    <property type="term" value="F:carboxylic ester hydrolase activity"/>
    <property type="evidence" value="ECO:0007669"/>
    <property type="project" value="TreeGrafter"/>
</dbReference>
<dbReference type="Pfam" id="PF12146">
    <property type="entry name" value="Hydrolase_4"/>
    <property type="match status" value="1"/>
</dbReference>
<dbReference type="PANTHER" id="PTHR43265">
    <property type="entry name" value="ESTERASE ESTD"/>
    <property type="match status" value="1"/>
</dbReference>
<dbReference type="InterPro" id="IPR029058">
    <property type="entry name" value="AB_hydrolase_fold"/>
</dbReference>
<dbReference type="SUPFAM" id="SSF53474">
    <property type="entry name" value="alpha/beta-Hydrolases"/>
    <property type="match status" value="1"/>
</dbReference>
<proteinExistence type="predicted"/>
<dbReference type="InterPro" id="IPR022742">
    <property type="entry name" value="Hydrolase_4"/>
</dbReference>
<dbReference type="EMBL" id="JABAGA010000006">
    <property type="protein sequence ID" value="NMF09937.1"/>
    <property type="molecule type" value="Genomic_DNA"/>
</dbReference>
<dbReference type="Gene3D" id="3.40.50.1820">
    <property type="entry name" value="alpha/beta hydrolase"/>
    <property type="match status" value="1"/>
</dbReference>
<evidence type="ECO:0000259" key="1">
    <source>
        <dbReference type="Pfam" id="PF12146"/>
    </source>
</evidence>
<dbReference type="PANTHER" id="PTHR43265:SF1">
    <property type="entry name" value="ESTERASE ESTD"/>
    <property type="match status" value="1"/>
</dbReference>
<protein>
    <submittedName>
        <fullName evidence="2">Alpha/beta hydrolase</fullName>
    </submittedName>
</protein>